<feature type="transmembrane region" description="Helical" evidence="9">
    <location>
        <begin position="49"/>
        <end position="75"/>
    </location>
</feature>
<reference evidence="11 12" key="1">
    <citation type="submission" date="2020-11" db="EMBL/GenBank/DDBJ databases">
        <authorList>
            <person name="Peeters C."/>
        </authorList>
    </citation>
    <scope>NUCLEOTIDE SEQUENCE [LARGE SCALE GENOMIC DNA]</scope>
    <source>
        <strain evidence="11 12">LMG 8286</strain>
    </source>
</reference>
<evidence type="ECO:0000313" key="11">
    <source>
        <dbReference type="EMBL" id="CAD7289011.1"/>
    </source>
</evidence>
<keyword evidence="12" id="KW-1185">Reference proteome</keyword>
<feature type="active site" evidence="9">
    <location>
        <position position="128"/>
    </location>
</feature>
<feature type="transmembrane region" description="Helical" evidence="9">
    <location>
        <begin position="121"/>
        <end position="140"/>
    </location>
</feature>
<keyword evidence="2 9" id="KW-1003">Cell membrane</keyword>
<comment type="similarity">
    <text evidence="1 9 10">Belongs to the peptidase A8 family.</text>
</comment>
<comment type="subcellular location">
    <subcellularLocation>
        <location evidence="9">Cell membrane</location>
        <topology evidence="9">Multi-pass membrane protein</topology>
    </subcellularLocation>
</comment>
<dbReference type="InterPro" id="IPR001872">
    <property type="entry name" value="Peptidase_A8"/>
</dbReference>
<keyword evidence="3 9" id="KW-0645">Protease</keyword>
<evidence type="ECO:0000256" key="9">
    <source>
        <dbReference type="HAMAP-Rule" id="MF_00161"/>
    </source>
</evidence>
<feature type="active site" evidence="9">
    <location>
        <position position="111"/>
    </location>
</feature>
<comment type="pathway">
    <text evidence="9">Protein modification; lipoprotein biosynthesis (signal peptide cleavage).</text>
</comment>
<evidence type="ECO:0000256" key="1">
    <source>
        <dbReference type="ARBA" id="ARBA00006139"/>
    </source>
</evidence>
<evidence type="ECO:0000256" key="5">
    <source>
        <dbReference type="ARBA" id="ARBA00022750"/>
    </source>
</evidence>
<sequence length="151" mass="17426">MRKILAVFALTFIVVFIIDQAIKWAYVQGYGRYDGEYFSLILTYNKGVAFSMFAFLGENLKFIQLSLLLFAFAYLIYEREILSSHAVAIGMIFGAGSSNVLDRFIHGGVVDYVFWHKWFEFAVFNFADVMIDIGVVLILWQSWRAKKVAKF</sequence>
<evidence type="ECO:0000256" key="4">
    <source>
        <dbReference type="ARBA" id="ARBA00022692"/>
    </source>
</evidence>
<name>A0ABM8Q879_9BACT</name>
<comment type="catalytic activity">
    <reaction evidence="9">
        <text>Release of signal peptides from bacterial membrane prolipoproteins. Hydrolyzes -Xaa-Yaa-Zaa-|-(S,diacylglyceryl)Cys-, in which Xaa is hydrophobic (preferably Leu), and Yaa (Ala or Ser) and Zaa (Gly or Ala) have small, neutral side chains.</text>
        <dbReference type="EC" id="3.4.23.36"/>
    </reaction>
</comment>
<accession>A0ABM8Q879</accession>
<dbReference type="EC" id="3.4.23.36" evidence="9"/>
<dbReference type="HAMAP" id="MF_00161">
    <property type="entry name" value="LspA"/>
    <property type="match status" value="1"/>
</dbReference>
<dbReference type="Proteomes" id="UP000789359">
    <property type="component" value="Unassembled WGS sequence"/>
</dbReference>
<keyword evidence="5 9" id="KW-0064">Aspartyl protease</keyword>
<evidence type="ECO:0000256" key="3">
    <source>
        <dbReference type="ARBA" id="ARBA00022670"/>
    </source>
</evidence>
<dbReference type="RefSeq" id="WP_230057347.1">
    <property type="nucleotide sequence ID" value="NZ_CAJHOE010000005.1"/>
</dbReference>
<dbReference type="PANTHER" id="PTHR33695:SF1">
    <property type="entry name" value="LIPOPROTEIN SIGNAL PEPTIDASE"/>
    <property type="match status" value="1"/>
</dbReference>
<evidence type="ECO:0000256" key="6">
    <source>
        <dbReference type="ARBA" id="ARBA00022801"/>
    </source>
</evidence>
<keyword evidence="6 9" id="KW-0378">Hydrolase</keyword>
<feature type="transmembrane region" description="Helical" evidence="9">
    <location>
        <begin position="82"/>
        <end position="101"/>
    </location>
</feature>
<evidence type="ECO:0000256" key="10">
    <source>
        <dbReference type="RuleBase" id="RU004181"/>
    </source>
</evidence>
<evidence type="ECO:0000256" key="7">
    <source>
        <dbReference type="ARBA" id="ARBA00022989"/>
    </source>
</evidence>
<dbReference type="Pfam" id="PF01252">
    <property type="entry name" value="Peptidase_A8"/>
    <property type="match status" value="1"/>
</dbReference>
<keyword evidence="7 9" id="KW-1133">Transmembrane helix</keyword>
<dbReference type="GO" id="GO:0004190">
    <property type="term" value="F:aspartic-type endopeptidase activity"/>
    <property type="evidence" value="ECO:0007669"/>
    <property type="project" value="UniProtKB-EC"/>
</dbReference>
<keyword evidence="4 9" id="KW-0812">Transmembrane</keyword>
<comment type="caution">
    <text evidence="9">Lacks conserved residue(s) required for the propagation of feature annotation.</text>
</comment>
<dbReference type="NCBIfam" id="TIGR00077">
    <property type="entry name" value="lspA"/>
    <property type="match status" value="1"/>
</dbReference>
<proteinExistence type="inferred from homology"/>
<comment type="caution">
    <text evidence="11">The sequence shown here is derived from an EMBL/GenBank/DDBJ whole genome shotgun (WGS) entry which is preliminary data.</text>
</comment>
<keyword evidence="8 9" id="KW-0472">Membrane</keyword>
<evidence type="ECO:0000313" key="12">
    <source>
        <dbReference type="Proteomes" id="UP000789359"/>
    </source>
</evidence>
<dbReference type="EMBL" id="CAJHOE010000005">
    <property type="protein sequence ID" value="CAD7289011.1"/>
    <property type="molecule type" value="Genomic_DNA"/>
</dbReference>
<protein>
    <recommendedName>
        <fullName evidence="9">Lipoprotein signal peptidase</fullName>
        <ecNumber evidence="9">3.4.23.36</ecNumber>
    </recommendedName>
    <alternativeName>
        <fullName evidence="9">Prolipoprotein signal peptidase</fullName>
    </alternativeName>
    <alternativeName>
        <fullName evidence="9">Signal peptidase II</fullName>
        <shortName evidence="9">SPase II</shortName>
    </alternativeName>
</protein>
<keyword evidence="11" id="KW-0449">Lipoprotein</keyword>
<evidence type="ECO:0000256" key="2">
    <source>
        <dbReference type="ARBA" id="ARBA00022475"/>
    </source>
</evidence>
<evidence type="ECO:0000256" key="8">
    <source>
        <dbReference type="ARBA" id="ARBA00023136"/>
    </source>
</evidence>
<dbReference type="PRINTS" id="PR00781">
    <property type="entry name" value="LIPOSIGPTASE"/>
</dbReference>
<comment type="function">
    <text evidence="9">This protein specifically catalyzes the removal of signal peptides from prolipoproteins.</text>
</comment>
<organism evidence="11 12">
    <name type="scientific">Campylobacter suis</name>
    <dbReference type="NCBI Taxonomy" id="2790657"/>
    <lineage>
        <taxon>Bacteria</taxon>
        <taxon>Pseudomonadati</taxon>
        <taxon>Campylobacterota</taxon>
        <taxon>Epsilonproteobacteria</taxon>
        <taxon>Campylobacterales</taxon>
        <taxon>Campylobacteraceae</taxon>
        <taxon>Campylobacter</taxon>
    </lineage>
</organism>
<gene>
    <name evidence="9 11" type="primary">lspA</name>
    <name evidence="11" type="ORF">LMG8286_01604</name>
</gene>
<dbReference type="PANTHER" id="PTHR33695">
    <property type="entry name" value="LIPOPROTEIN SIGNAL PEPTIDASE"/>
    <property type="match status" value="1"/>
</dbReference>